<dbReference type="EMBL" id="AAWS01000031">
    <property type="protein sequence ID" value="EAY26704.1"/>
    <property type="molecule type" value="Genomic_DNA"/>
</dbReference>
<dbReference type="Proteomes" id="UP000004095">
    <property type="component" value="Unassembled WGS sequence"/>
</dbReference>
<proteinExistence type="predicted"/>
<dbReference type="AlphaFoldDB" id="A1ZSF7"/>
<evidence type="ECO:0000313" key="2">
    <source>
        <dbReference type="Proteomes" id="UP000004095"/>
    </source>
</evidence>
<dbReference type="RefSeq" id="WP_002700457.1">
    <property type="nucleotide sequence ID" value="NZ_AAWS01000031.1"/>
</dbReference>
<accession>A1ZSF7</accession>
<keyword evidence="2" id="KW-1185">Reference proteome</keyword>
<gene>
    <name evidence="1" type="ORF">M23134_02955</name>
</gene>
<sequence>MQSSDINATPKNTIGRLAKDCYLAAACQHVGASAEVYEHLTIMKNFQEEHLPNDKIGLLYLKTYDKAAPQIVENINAHPSQSAIYAFIYQVIEQCVDAIRKGAFDAAHRVLVNMMHNIQLRYGVAENII</sequence>
<name>A1ZSF7_MICM2</name>
<comment type="caution">
    <text evidence="1">The sequence shown here is derived from an EMBL/GenBank/DDBJ whole genome shotgun (WGS) entry which is preliminary data.</text>
</comment>
<evidence type="ECO:0000313" key="1">
    <source>
        <dbReference type="EMBL" id="EAY26704.1"/>
    </source>
</evidence>
<protein>
    <submittedName>
        <fullName evidence="1">Uncharacterized protein</fullName>
    </submittedName>
</protein>
<organism evidence="1 2">
    <name type="scientific">Microscilla marina ATCC 23134</name>
    <dbReference type="NCBI Taxonomy" id="313606"/>
    <lineage>
        <taxon>Bacteria</taxon>
        <taxon>Pseudomonadati</taxon>
        <taxon>Bacteroidota</taxon>
        <taxon>Cytophagia</taxon>
        <taxon>Cytophagales</taxon>
        <taxon>Microscillaceae</taxon>
        <taxon>Microscilla</taxon>
    </lineage>
</organism>
<reference evidence="1 2" key="1">
    <citation type="submission" date="2007-01" db="EMBL/GenBank/DDBJ databases">
        <authorList>
            <person name="Haygood M."/>
            <person name="Podell S."/>
            <person name="Anderson C."/>
            <person name="Hopkinson B."/>
            <person name="Roe K."/>
            <person name="Barbeau K."/>
            <person name="Gaasterland T."/>
            <person name="Ferriera S."/>
            <person name="Johnson J."/>
            <person name="Kravitz S."/>
            <person name="Beeson K."/>
            <person name="Sutton G."/>
            <person name="Rogers Y.-H."/>
            <person name="Friedman R."/>
            <person name="Frazier M."/>
            <person name="Venter J.C."/>
        </authorList>
    </citation>
    <scope>NUCLEOTIDE SEQUENCE [LARGE SCALE GENOMIC DNA]</scope>
    <source>
        <strain evidence="1 2">ATCC 23134</strain>
    </source>
</reference>